<accession>A0A370XCV0</accession>
<feature type="transmembrane region" description="Helical" evidence="1">
    <location>
        <begin position="125"/>
        <end position="145"/>
    </location>
</feature>
<evidence type="ECO:0000313" key="2">
    <source>
        <dbReference type="EMBL" id="RDS86132.1"/>
    </source>
</evidence>
<gene>
    <name evidence="2" type="ORF">DWU99_02355</name>
</gene>
<feature type="transmembrane region" description="Helical" evidence="1">
    <location>
        <begin position="29"/>
        <end position="47"/>
    </location>
</feature>
<dbReference type="EMBL" id="QRBF01000001">
    <property type="protein sequence ID" value="RDS86132.1"/>
    <property type="molecule type" value="Genomic_DNA"/>
</dbReference>
<dbReference type="Pfam" id="PF06532">
    <property type="entry name" value="NrsF"/>
    <property type="match status" value="1"/>
</dbReference>
<keyword evidence="1" id="KW-0472">Membrane</keyword>
<evidence type="ECO:0000313" key="3">
    <source>
        <dbReference type="Proteomes" id="UP000255334"/>
    </source>
</evidence>
<feature type="transmembrane region" description="Helical" evidence="1">
    <location>
        <begin position="185"/>
        <end position="207"/>
    </location>
</feature>
<dbReference type="InterPro" id="IPR009495">
    <property type="entry name" value="NrsF"/>
</dbReference>
<organism evidence="2 3">
    <name type="scientific">Dyella psychrodurans</name>
    <dbReference type="NCBI Taxonomy" id="1927960"/>
    <lineage>
        <taxon>Bacteria</taxon>
        <taxon>Pseudomonadati</taxon>
        <taxon>Pseudomonadota</taxon>
        <taxon>Gammaproteobacteria</taxon>
        <taxon>Lysobacterales</taxon>
        <taxon>Rhodanobacteraceae</taxon>
        <taxon>Dyella</taxon>
    </lineage>
</organism>
<keyword evidence="3" id="KW-1185">Reference proteome</keyword>
<keyword evidence="1" id="KW-1133">Transmembrane helix</keyword>
<protein>
    <submittedName>
        <fullName evidence="2">DUF1109 domain-containing protein</fullName>
    </submittedName>
</protein>
<name>A0A370XCV0_9GAMM</name>
<feature type="transmembrane region" description="Helical" evidence="1">
    <location>
        <begin position="59"/>
        <end position="78"/>
    </location>
</feature>
<evidence type="ECO:0000256" key="1">
    <source>
        <dbReference type="SAM" id="Phobius"/>
    </source>
</evidence>
<dbReference type="AlphaFoldDB" id="A0A370XCV0"/>
<dbReference type="Proteomes" id="UP000255334">
    <property type="component" value="Unassembled WGS sequence"/>
</dbReference>
<comment type="caution">
    <text evidence="2">The sequence shown here is derived from an EMBL/GenBank/DDBJ whole genome shotgun (WGS) entry which is preliminary data.</text>
</comment>
<feature type="transmembrane region" description="Helical" evidence="1">
    <location>
        <begin position="157"/>
        <end position="179"/>
    </location>
</feature>
<feature type="transmembrane region" description="Helical" evidence="1">
    <location>
        <begin position="90"/>
        <end position="113"/>
    </location>
</feature>
<sequence length="213" mass="22913">MKTRDLVSRLADDLVPIEPNAVAKRIGRALIQGLTASTIVLVALYGVRGDMPAMMATPLFWLKLMFPLAIIVPALKLAERLGQPGVPTKRAWMTVLLPILTLWLAAAIILLFTPRGYRLQLMLGSTWRVSTLNIVLLSLPPLGLAMKSMKGLAPPHLALAGAGVGLLAGAEGVLVYTLYGVEMSVPFWGIWYVLAIGITTAIGALLGPRLLDW</sequence>
<proteinExistence type="predicted"/>
<reference evidence="2 3" key="1">
    <citation type="submission" date="2018-07" db="EMBL/GenBank/DDBJ databases">
        <title>Dyella monticola sp. nov. and Dyella psychrodurans sp. nov. isolated from monsoon evergreen broad-leaved forest soil of Dinghu Mountain, China.</title>
        <authorList>
            <person name="Gao Z."/>
            <person name="Qiu L."/>
        </authorList>
    </citation>
    <scope>NUCLEOTIDE SEQUENCE [LARGE SCALE GENOMIC DNA]</scope>
    <source>
        <strain evidence="2 3">4MSK11</strain>
    </source>
</reference>
<dbReference type="OrthoDB" id="6059252at2"/>
<keyword evidence="1" id="KW-0812">Transmembrane</keyword>